<comment type="caution">
    <text evidence="6">The sequence shown here is derived from an EMBL/GenBank/DDBJ whole genome shotgun (WGS) entry which is preliminary data.</text>
</comment>
<gene>
    <name evidence="6" type="ORF">RD792_008250</name>
</gene>
<dbReference type="InterPro" id="IPR036852">
    <property type="entry name" value="Peptidase_S8/S53_dom_sf"/>
</dbReference>
<dbReference type="SUPFAM" id="SSF52743">
    <property type="entry name" value="Subtilisin-like"/>
    <property type="match status" value="1"/>
</dbReference>
<comment type="caution">
    <text evidence="3">Lacks conserved residue(s) required for the propagation of feature annotation.</text>
</comment>
<proteinExistence type="inferred from homology"/>
<dbReference type="Pfam" id="PF17766">
    <property type="entry name" value="fn3_6"/>
    <property type="match status" value="1"/>
</dbReference>
<dbReference type="Gene3D" id="3.50.30.30">
    <property type="match status" value="1"/>
</dbReference>
<evidence type="ECO:0000256" key="1">
    <source>
        <dbReference type="ARBA" id="ARBA00011073"/>
    </source>
</evidence>
<evidence type="ECO:0000259" key="4">
    <source>
        <dbReference type="Pfam" id="PF00082"/>
    </source>
</evidence>
<sequence length="325" mass="34900">MREGGFSTSADAHVLPATHLNYEDGQKVLAYVNSTSTPTAAILFKGTIIGDKNSPMVASFSSRGPSRASPGTLKPDISALCNILAAWPNSIENNTNTKNTFNIISGTSMSCPHLSGVAALLKSSHPNWSPAAIKSAIMTTADVVNLENQQIQDERHQPANIFATGAGHVNPARANEPGLVYDIEPKDYVPYLCGLNYTNREMSLILHRRVNCSAESRILEGQLNYPSFSIRFGLSNQITFGRTMTNVGVASSSYNVEVVSPQGIDVSVNPRTLSFSELNQKLSYEVTFSKSSVNVAANSTSVSQGFIVWKSGKSSVRSPIVVVGR</sequence>
<organism evidence="6 7">
    <name type="scientific">Penstemon davidsonii</name>
    <dbReference type="NCBI Taxonomy" id="160366"/>
    <lineage>
        <taxon>Eukaryota</taxon>
        <taxon>Viridiplantae</taxon>
        <taxon>Streptophyta</taxon>
        <taxon>Embryophyta</taxon>
        <taxon>Tracheophyta</taxon>
        <taxon>Spermatophyta</taxon>
        <taxon>Magnoliopsida</taxon>
        <taxon>eudicotyledons</taxon>
        <taxon>Gunneridae</taxon>
        <taxon>Pentapetalae</taxon>
        <taxon>asterids</taxon>
        <taxon>lamiids</taxon>
        <taxon>Lamiales</taxon>
        <taxon>Plantaginaceae</taxon>
        <taxon>Cheloneae</taxon>
        <taxon>Penstemon</taxon>
    </lineage>
</organism>
<dbReference type="PROSITE" id="PS51892">
    <property type="entry name" value="SUBTILASE"/>
    <property type="match status" value="1"/>
</dbReference>
<evidence type="ECO:0000313" key="7">
    <source>
        <dbReference type="Proteomes" id="UP001291926"/>
    </source>
</evidence>
<dbReference type="Gene3D" id="3.40.50.200">
    <property type="entry name" value="Peptidase S8/S53 domain"/>
    <property type="match status" value="1"/>
</dbReference>
<evidence type="ECO:0000313" key="6">
    <source>
        <dbReference type="EMBL" id="KAK4485607.1"/>
    </source>
</evidence>
<dbReference type="InterPro" id="IPR045051">
    <property type="entry name" value="SBT"/>
</dbReference>
<name>A0ABR0D8P2_9LAMI</name>
<accession>A0ABR0D8P2</accession>
<feature type="domain" description="Subtilisin-like protease fibronectin type-III" evidence="5">
    <location>
        <begin position="222"/>
        <end position="322"/>
    </location>
</feature>
<feature type="domain" description="Peptidase S8/S53" evidence="4">
    <location>
        <begin position="37"/>
        <end position="148"/>
    </location>
</feature>
<dbReference type="Pfam" id="PF00082">
    <property type="entry name" value="Peptidase_S8"/>
    <property type="match status" value="1"/>
</dbReference>
<dbReference type="PANTHER" id="PTHR10795">
    <property type="entry name" value="PROPROTEIN CONVERTASE SUBTILISIN/KEXIN"/>
    <property type="match status" value="1"/>
</dbReference>
<evidence type="ECO:0000259" key="5">
    <source>
        <dbReference type="Pfam" id="PF17766"/>
    </source>
</evidence>
<dbReference type="Gene3D" id="2.60.40.2310">
    <property type="match status" value="1"/>
</dbReference>
<protein>
    <submittedName>
        <fullName evidence="6">Uncharacterized protein</fullName>
    </submittedName>
</protein>
<evidence type="ECO:0000256" key="2">
    <source>
        <dbReference type="ARBA" id="ARBA00022729"/>
    </source>
</evidence>
<evidence type="ECO:0000256" key="3">
    <source>
        <dbReference type="PROSITE-ProRule" id="PRU01240"/>
    </source>
</evidence>
<dbReference type="EMBL" id="JAYDYQ010002533">
    <property type="protein sequence ID" value="KAK4485607.1"/>
    <property type="molecule type" value="Genomic_DNA"/>
</dbReference>
<dbReference type="Proteomes" id="UP001291926">
    <property type="component" value="Unassembled WGS sequence"/>
</dbReference>
<comment type="similarity">
    <text evidence="1 3">Belongs to the peptidase S8 family.</text>
</comment>
<keyword evidence="7" id="KW-1185">Reference proteome</keyword>
<dbReference type="InterPro" id="IPR041469">
    <property type="entry name" value="Subtilisin-like_FN3"/>
</dbReference>
<keyword evidence="2" id="KW-0732">Signal</keyword>
<reference evidence="6 7" key="1">
    <citation type="journal article" date="2023" name="bioRxiv">
        <title>Genome report: Whole genome sequence and annotation of Penstemon davidsonii.</title>
        <authorList>
            <person name="Ostevik K.L."/>
            <person name="Alabady M."/>
            <person name="Zhang M."/>
            <person name="Rausher M.D."/>
        </authorList>
    </citation>
    <scope>NUCLEOTIDE SEQUENCE [LARGE SCALE GENOMIC DNA]</scope>
    <source>
        <strain evidence="6">DNT005</strain>
        <tissue evidence="6">Whole leaf</tissue>
    </source>
</reference>
<dbReference type="InterPro" id="IPR000209">
    <property type="entry name" value="Peptidase_S8/S53_dom"/>
</dbReference>
<dbReference type="CDD" id="cd02120">
    <property type="entry name" value="PA_subtilisin_like"/>
    <property type="match status" value="1"/>
</dbReference>